<dbReference type="Gene3D" id="1.10.10.10">
    <property type="entry name" value="Winged helix-like DNA-binding domain superfamily/Winged helix DNA-binding domain"/>
    <property type="match status" value="1"/>
</dbReference>
<feature type="domain" description="HTH marR-type" evidence="4">
    <location>
        <begin position="11"/>
        <end position="145"/>
    </location>
</feature>
<evidence type="ECO:0000313" key="5">
    <source>
        <dbReference type="EMBL" id="CCH50305.1"/>
    </source>
</evidence>
<dbReference type="InterPro" id="IPR000835">
    <property type="entry name" value="HTH_MarR-typ"/>
</dbReference>
<dbReference type="KEGG" id="dpi:BN4_20243"/>
<reference evidence="6" key="2">
    <citation type="journal article" date="2013" name="Stand. Genomic Sci.">
        <title>Complete genome sequence of Desulfocapsa sulfexigens, a marine deltaproteobacterium specialized in disproportionating inorganic sulfur compounds.</title>
        <authorList>
            <person name="Finster K.W."/>
            <person name="Kjeldsen K.U."/>
            <person name="Kube M."/>
            <person name="Reinhardt R."/>
            <person name="Mussmann M."/>
            <person name="Amann R."/>
            <person name="Schreiber L."/>
        </authorList>
    </citation>
    <scope>NUCLEOTIDE SEQUENCE [LARGE SCALE GENOMIC DNA]</scope>
    <source>
        <strain evidence="6">DSM 10523 / SB164P1</strain>
    </source>
</reference>
<dbReference type="GO" id="GO:0003700">
    <property type="term" value="F:DNA-binding transcription factor activity"/>
    <property type="evidence" value="ECO:0007669"/>
    <property type="project" value="InterPro"/>
</dbReference>
<protein>
    <submittedName>
        <fullName evidence="5">Putative Transcriptional regulator, marR family</fullName>
    </submittedName>
</protein>
<dbReference type="PANTHER" id="PTHR42756:SF1">
    <property type="entry name" value="TRANSCRIPTIONAL REPRESSOR OF EMRAB OPERON"/>
    <property type="match status" value="1"/>
</dbReference>
<accession>M1WNE2</accession>
<keyword evidence="1" id="KW-0805">Transcription regulation</keyword>
<dbReference type="PANTHER" id="PTHR42756">
    <property type="entry name" value="TRANSCRIPTIONAL REGULATOR, MARR"/>
    <property type="match status" value="1"/>
</dbReference>
<dbReference type="PROSITE" id="PS50995">
    <property type="entry name" value="HTH_MARR_2"/>
    <property type="match status" value="1"/>
</dbReference>
<dbReference type="PATRIC" id="fig|879567.3.peg.3322"/>
<dbReference type="RefSeq" id="WP_015416347.1">
    <property type="nucleotide sequence ID" value="NC_020409.1"/>
</dbReference>
<dbReference type="EMBL" id="FO203427">
    <property type="protein sequence ID" value="CCH50305.1"/>
    <property type="molecule type" value="Genomic_DNA"/>
</dbReference>
<dbReference type="STRING" id="1322246.BN4_20243"/>
<dbReference type="HOGENOM" id="CLU_083287_18_6_7"/>
<name>M1WNE2_PSEP2</name>
<dbReference type="InterPro" id="IPR036390">
    <property type="entry name" value="WH_DNA-bd_sf"/>
</dbReference>
<reference evidence="5 6" key="1">
    <citation type="journal article" date="2013" name="PLoS ONE">
        <title>The first genomic and proteomic characterization of a deep-sea sulfate reducer: insights into the piezophilic lifestyle of Desulfovibrio piezophilus.</title>
        <authorList>
            <person name="Pradel N."/>
            <person name="Ji B."/>
            <person name="Gimenez G."/>
            <person name="Talla E."/>
            <person name="Lenoble P."/>
            <person name="Garel M."/>
            <person name="Tamburini C."/>
            <person name="Fourquet P."/>
            <person name="Lebrun R."/>
            <person name="Bertin P."/>
            <person name="Denis Y."/>
            <person name="Pophillat M."/>
            <person name="Barbe V."/>
            <person name="Ollivier B."/>
            <person name="Dolla A."/>
        </authorList>
    </citation>
    <scope>NUCLEOTIDE SEQUENCE [LARGE SCALE GENOMIC DNA]</scope>
    <source>
        <strain evidence="6">DSM 10523 / SB164P1</strain>
    </source>
</reference>
<dbReference type="BioCyc" id="DPIE1322246:BN4_RS15440-MONOMER"/>
<evidence type="ECO:0000256" key="2">
    <source>
        <dbReference type="ARBA" id="ARBA00023125"/>
    </source>
</evidence>
<keyword evidence="6" id="KW-1185">Reference proteome</keyword>
<keyword evidence="3" id="KW-0804">Transcription</keyword>
<organism evidence="5 6">
    <name type="scientific">Pseudodesulfovibrio piezophilus (strain DSM 21447 / JCM 15486 / C1TLV30)</name>
    <name type="common">Desulfovibrio piezophilus</name>
    <dbReference type="NCBI Taxonomy" id="1322246"/>
    <lineage>
        <taxon>Bacteria</taxon>
        <taxon>Pseudomonadati</taxon>
        <taxon>Thermodesulfobacteriota</taxon>
        <taxon>Desulfovibrionia</taxon>
        <taxon>Desulfovibrionales</taxon>
        <taxon>Desulfovibrionaceae</taxon>
    </lineage>
</organism>
<sequence>MSYPYSTVSVTETLGFQLYLSARLLKARFRRALVDAGCELTPEQHAVLRKLWECEGVHLNELAQSIFKDRHNTTRIVKNLEKKGLVYKLPHEKDARLTRCFLTEEGKQLIPGLVDIATSHLSEVFKDIDEEDRVVMQRVLGQLVMTLENEVE</sequence>
<dbReference type="SMART" id="SM00347">
    <property type="entry name" value="HTH_MARR"/>
    <property type="match status" value="1"/>
</dbReference>
<dbReference type="eggNOG" id="COG1846">
    <property type="taxonomic scope" value="Bacteria"/>
</dbReference>
<dbReference type="OrthoDB" id="8906692at2"/>
<evidence type="ECO:0000256" key="3">
    <source>
        <dbReference type="ARBA" id="ARBA00023163"/>
    </source>
</evidence>
<dbReference type="InterPro" id="IPR036388">
    <property type="entry name" value="WH-like_DNA-bd_sf"/>
</dbReference>
<evidence type="ECO:0000259" key="4">
    <source>
        <dbReference type="PROSITE" id="PS50995"/>
    </source>
</evidence>
<dbReference type="Proteomes" id="UP000011724">
    <property type="component" value="Chromosome"/>
</dbReference>
<dbReference type="GO" id="GO:0003677">
    <property type="term" value="F:DNA binding"/>
    <property type="evidence" value="ECO:0007669"/>
    <property type="project" value="UniProtKB-KW"/>
</dbReference>
<evidence type="ECO:0000313" key="6">
    <source>
        <dbReference type="Proteomes" id="UP000011724"/>
    </source>
</evidence>
<evidence type="ECO:0000256" key="1">
    <source>
        <dbReference type="ARBA" id="ARBA00023015"/>
    </source>
</evidence>
<keyword evidence="2" id="KW-0238">DNA-binding</keyword>
<dbReference type="SUPFAM" id="SSF46785">
    <property type="entry name" value="Winged helix' DNA-binding domain"/>
    <property type="match status" value="1"/>
</dbReference>
<gene>
    <name evidence="5" type="ordered locus">BN4_20243</name>
</gene>
<dbReference type="AlphaFoldDB" id="M1WNE2"/>
<proteinExistence type="predicted"/>
<dbReference type="Pfam" id="PF01047">
    <property type="entry name" value="MarR"/>
    <property type="match status" value="1"/>
</dbReference>
<dbReference type="PRINTS" id="PR00598">
    <property type="entry name" value="HTHMARR"/>
</dbReference>